<dbReference type="SUPFAM" id="SSF53850">
    <property type="entry name" value="Periplasmic binding protein-like II"/>
    <property type="match status" value="1"/>
</dbReference>
<keyword evidence="3" id="KW-0238">DNA-binding</keyword>
<evidence type="ECO:0000256" key="4">
    <source>
        <dbReference type="ARBA" id="ARBA00023163"/>
    </source>
</evidence>
<comment type="similarity">
    <text evidence="1">Belongs to the LysR transcriptional regulatory family.</text>
</comment>
<dbReference type="Pfam" id="PF03466">
    <property type="entry name" value="LysR_substrate"/>
    <property type="match status" value="1"/>
</dbReference>
<gene>
    <name evidence="6" type="ORF">BCR15_11825</name>
</gene>
<dbReference type="EMBL" id="MBQD01000002">
    <property type="protein sequence ID" value="OCL37142.1"/>
    <property type="molecule type" value="Genomic_DNA"/>
</dbReference>
<evidence type="ECO:0000256" key="5">
    <source>
        <dbReference type="SAM" id="MobiDB-lite"/>
    </source>
</evidence>
<dbReference type="GO" id="GO:0003677">
    <property type="term" value="F:DNA binding"/>
    <property type="evidence" value="ECO:0007669"/>
    <property type="project" value="UniProtKB-KW"/>
</dbReference>
<dbReference type="InterPro" id="IPR005119">
    <property type="entry name" value="LysR_subst-bd"/>
</dbReference>
<protein>
    <submittedName>
        <fullName evidence="6">Uncharacterized protein</fullName>
    </submittedName>
</protein>
<keyword evidence="2" id="KW-0805">Transcription regulation</keyword>
<accession>A0A1C0ASA4</accession>
<dbReference type="PANTHER" id="PTHR30346">
    <property type="entry name" value="TRANSCRIPTIONAL DUAL REGULATOR HCAR-RELATED"/>
    <property type="match status" value="1"/>
</dbReference>
<dbReference type="GO" id="GO:0003700">
    <property type="term" value="F:DNA-binding transcription factor activity"/>
    <property type="evidence" value="ECO:0007669"/>
    <property type="project" value="TreeGrafter"/>
</dbReference>
<comment type="caution">
    <text evidence="6">The sequence shown here is derived from an EMBL/GenBank/DDBJ whole genome shotgun (WGS) entry which is preliminary data.</text>
</comment>
<feature type="compositionally biased region" description="Basic and acidic residues" evidence="5">
    <location>
        <begin position="183"/>
        <end position="192"/>
    </location>
</feature>
<feature type="region of interest" description="Disordered" evidence="5">
    <location>
        <begin position="179"/>
        <end position="218"/>
    </location>
</feature>
<evidence type="ECO:0000256" key="3">
    <source>
        <dbReference type="ARBA" id="ARBA00023125"/>
    </source>
</evidence>
<dbReference type="RefSeq" id="WP_068749584.1">
    <property type="nucleotide sequence ID" value="NZ_LR214441.1"/>
</dbReference>
<dbReference type="AlphaFoldDB" id="A0A1C0ASA4"/>
<name>A0A1C0ASA4_9ACTN</name>
<keyword evidence="7" id="KW-1185">Reference proteome</keyword>
<organism evidence="6 7">
    <name type="scientific">Tessaracoccus lapidicaptus</name>
    <dbReference type="NCBI Taxonomy" id="1427523"/>
    <lineage>
        <taxon>Bacteria</taxon>
        <taxon>Bacillati</taxon>
        <taxon>Actinomycetota</taxon>
        <taxon>Actinomycetes</taxon>
        <taxon>Propionibacteriales</taxon>
        <taxon>Propionibacteriaceae</taxon>
        <taxon>Tessaracoccus</taxon>
    </lineage>
</organism>
<reference evidence="7" key="1">
    <citation type="submission" date="2016-07" db="EMBL/GenBank/DDBJ databases">
        <authorList>
            <person name="Florea S."/>
            <person name="Webb J.S."/>
            <person name="Jaromczyk J."/>
            <person name="Schardl C.L."/>
        </authorList>
    </citation>
    <scope>NUCLEOTIDE SEQUENCE [LARGE SCALE GENOMIC DNA]</scope>
    <source>
        <strain evidence="7">IPBSL-7</strain>
    </source>
</reference>
<evidence type="ECO:0000313" key="7">
    <source>
        <dbReference type="Proteomes" id="UP000093501"/>
    </source>
</evidence>
<dbReference type="Proteomes" id="UP000093501">
    <property type="component" value="Unassembled WGS sequence"/>
</dbReference>
<dbReference type="Gene3D" id="3.40.190.290">
    <property type="match status" value="1"/>
</dbReference>
<proteinExistence type="inferred from homology"/>
<evidence type="ECO:0000256" key="1">
    <source>
        <dbReference type="ARBA" id="ARBA00009437"/>
    </source>
</evidence>
<dbReference type="PANTHER" id="PTHR30346:SF0">
    <property type="entry name" value="HCA OPERON TRANSCRIPTIONAL ACTIVATOR HCAR"/>
    <property type="match status" value="1"/>
</dbReference>
<feature type="compositionally biased region" description="Low complexity" evidence="5">
    <location>
        <begin position="193"/>
        <end position="209"/>
    </location>
</feature>
<sequence>MTTSPSGDRLRVGAVPGVTLTKWRRIWEERFPRVTLDVLEVDEADQRRILAEDAVDMCFVRLPVDQEGLHAIPLYDEVMVAWASKEHPVSVLDEVTLADLAGETVVDAVTAESVDVAAHSGATVLLVPMSIARSHSRRDMAYRLVTDAPPSTVALAWRTDSDNEWVDEFIGVVRGRTVNSSRTARERGDEPAAAKPAPARKAAAKVSRAAPRRRARRR</sequence>
<dbReference type="CDD" id="cd05466">
    <property type="entry name" value="PBP2_LTTR_substrate"/>
    <property type="match status" value="1"/>
</dbReference>
<dbReference type="GO" id="GO:0032993">
    <property type="term" value="C:protein-DNA complex"/>
    <property type="evidence" value="ECO:0007669"/>
    <property type="project" value="TreeGrafter"/>
</dbReference>
<keyword evidence="4" id="KW-0804">Transcription</keyword>
<evidence type="ECO:0000313" key="6">
    <source>
        <dbReference type="EMBL" id="OCL37142.1"/>
    </source>
</evidence>
<evidence type="ECO:0000256" key="2">
    <source>
        <dbReference type="ARBA" id="ARBA00023015"/>
    </source>
</evidence>